<dbReference type="RefSeq" id="WP_109949735.1">
    <property type="nucleotide sequence ID" value="NZ_CP029551.1"/>
</dbReference>
<evidence type="ECO:0000256" key="1">
    <source>
        <dbReference type="SAM" id="MobiDB-lite"/>
    </source>
</evidence>
<protein>
    <submittedName>
        <fullName evidence="3">Glycosyl transferase</fullName>
    </submittedName>
</protein>
<organism evidence="3 4">
    <name type="scientific">Methylobacterium radiodurans</name>
    <dbReference type="NCBI Taxonomy" id="2202828"/>
    <lineage>
        <taxon>Bacteria</taxon>
        <taxon>Pseudomonadati</taxon>
        <taxon>Pseudomonadota</taxon>
        <taxon>Alphaproteobacteria</taxon>
        <taxon>Hyphomicrobiales</taxon>
        <taxon>Methylobacteriaceae</taxon>
        <taxon>Methylobacterium</taxon>
    </lineage>
</organism>
<dbReference type="InterPro" id="IPR029044">
    <property type="entry name" value="Nucleotide-diphossugar_trans"/>
</dbReference>
<feature type="region of interest" description="Disordered" evidence="1">
    <location>
        <begin position="510"/>
        <end position="536"/>
    </location>
</feature>
<dbReference type="KEGG" id="meti:DK427_01640"/>
<dbReference type="OrthoDB" id="9783791at2"/>
<reference evidence="3 4" key="1">
    <citation type="submission" date="2018-05" db="EMBL/GenBank/DDBJ databases">
        <title>Complete Genome Sequence of Methylobacterium sp. 17Sr1-43.</title>
        <authorList>
            <person name="Srinivasan S."/>
        </authorList>
    </citation>
    <scope>NUCLEOTIDE SEQUENCE [LARGE SCALE GENOMIC DNA]</scope>
    <source>
        <strain evidence="3 4">17Sr1-43</strain>
    </source>
</reference>
<feature type="domain" description="Glycosyltransferase 2-like" evidence="2">
    <location>
        <begin position="252"/>
        <end position="364"/>
    </location>
</feature>
<keyword evidence="3" id="KW-0808">Transferase</keyword>
<dbReference type="Proteomes" id="UP000246058">
    <property type="component" value="Chromosome"/>
</dbReference>
<dbReference type="AlphaFoldDB" id="A0A2U8VMJ6"/>
<dbReference type="Gene3D" id="3.90.550.10">
    <property type="entry name" value="Spore Coat Polysaccharide Biosynthesis Protein SpsA, Chain A"/>
    <property type="match status" value="1"/>
</dbReference>
<dbReference type="PANTHER" id="PTHR43179:SF7">
    <property type="entry name" value="RHAMNOSYLTRANSFERASE WBBL"/>
    <property type="match status" value="1"/>
</dbReference>
<keyword evidence="4" id="KW-1185">Reference proteome</keyword>
<evidence type="ECO:0000313" key="3">
    <source>
        <dbReference type="EMBL" id="AWN34596.1"/>
    </source>
</evidence>
<dbReference type="EMBL" id="CP029551">
    <property type="protein sequence ID" value="AWN34596.1"/>
    <property type="molecule type" value="Genomic_DNA"/>
</dbReference>
<evidence type="ECO:0000313" key="4">
    <source>
        <dbReference type="Proteomes" id="UP000246058"/>
    </source>
</evidence>
<sequence>MRAPPSAEPADVFLRFAEPRPARRLPALAALAQHPGRTLALLWARLTGRRLRARQGLAALVGIDHRLTLPPATLTAFPAAPEPFADPDILLLSAPGHVLKAGAAGAIRVAFADPGLHALYGDTLAQSRPGGPVVPLLRPAFDPDFLAAIDYIGPVVALRRAALGPAGINPRAGAADALFRVAEHFGPSAIGHLPGILALRQPRAAAGEGRGHAAAVRDHLDQTGRAGARIEPAGEGVIRIVYPLPEPRPAASLIVPTRDRLDLLRPCIESLLATDWPDLDLVVLDNDSREPETRAYLDALAAAGRARVLPWPGAFNFAAMNNAAAGIARGRLLVFVNNDVVAGDPAWLAAMARHALRPEIGAVGAKLIDGAGRIQHGGIVLGTGGGLVTHAHRHFPGEAPGYLGTLRVPHRVSAVTAACLMVEAEAFAAVGGFDADTFAVDFNDVDLCLRLNAAGRHTLMVPEAVLHHYEGLSRRRTPEAAARHAREIAAFKKRWGPLLAQDPHYHPGFDPDLSTHARLRPGALQGEPGPARRPLY</sequence>
<dbReference type="PANTHER" id="PTHR43179">
    <property type="entry name" value="RHAMNOSYLTRANSFERASE WBBL"/>
    <property type="match status" value="1"/>
</dbReference>
<name>A0A2U8VMJ6_9HYPH</name>
<dbReference type="SUPFAM" id="SSF53448">
    <property type="entry name" value="Nucleotide-diphospho-sugar transferases"/>
    <property type="match status" value="1"/>
</dbReference>
<dbReference type="GO" id="GO:0016740">
    <property type="term" value="F:transferase activity"/>
    <property type="evidence" value="ECO:0007669"/>
    <property type="project" value="UniProtKB-KW"/>
</dbReference>
<proteinExistence type="predicted"/>
<evidence type="ECO:0000259" key="2">
    <source>
        <dbReference type="Pfam" id="PF00535"/>
    </source>
</evidence>
<gene>
    <name evidence="3" type="ORF">DK427_01640</name>
</gene>
<dbReference type="Pfam" id="PF00535">
    <property type="entry name" value="Glycos_transf_2"/>
    <property type="match status" value="1"/>
</dbReference>
<dbReference type="InterPro" id="IPR001173">
    <property type="entry name" value="Glyco_trans_2-like"/>
</dbReference>
<accession>A0A2U8VMJ6</accession>